<gene>
    <name evidence="1" type="ORF">GCM10008956_12850</name>
</gene>
<dbReference type="AlphaFoldDB" id="A0A8H9GNK0"/>
<reference evidence="2" key="1">
    <citation type="journal article" date="2019" name="Int. J. Syst. Evol. Microbiol.">
        <title>The Global Catalogue of Microorganisms (GCM) 10K type strain sequencing project: providing services to taxonomists for standard genome sequencing and annotation.</title>
        <authorList>
            <consortium name="The Broad Institute Genomics Platform"/>
            <consortium name="The Broad Institute Genome Sequencing Center for Infectious Disease"/>
            <person name="Wu L."/>
            <person name="Ma J."/>
        </authorList>
    </citation>
    <scope>NUCLEOTIDE SEQUENCE [LARGE SCALE GENOMIC DNA]</scope>
    <source>
        <strain evidence="2">JCM 31047</strain>
    </source>
</reference>
<evidence type="ECO:0000313" key="2">
    <source>
        <dbReference type="Proteomes" id="UP000600547"/>
    </source>
</evidence>
<keyword evidence="2" id="KW-1185">Reference proteome</keyword>
<evidence type="ECO:0000313" key="1">
    <source>
        <dbReference type="EMBL" id="GGM37907.1"/>
    </source>
</evidence>
<sequence length="104" mass="10967">MKLIRKELTIGHAQKVAKISRYGRMNRYGARGTRGRRRGAGLGTVVMGSSLEQVGAGFAVAGCGGALPALEAAKLSCGGSLRAARQRAAARTGLTSRRAGRWRR</sequence>
<accession>A0A8H9GNK0</accession>
<dbReference type="Proteomes" id="UP000600547">
    <property type="component" value="Unassembled WGS sequence"/>
</dbReference>
<comment type="caution">
    <text evidence="1">The sequence shown here is derived from an EMBL/GenBank/DDBJ whole genome shotgun (WGS) entry which is preliminary data.</text>
</comment>
<dbReference type="EMBL" id="BMQG01000003">
    <property type="protein sequence ID" value="GGM37907.1"/>
    <property type="molecule type" value="Genomic_DNA"/>
</dbReference>
<proteinExistence type="predicted"/>
<organism evidence="1 2">
    <name type="scientific">Deinococcus arenae</name>
    <dbReference type="NCBI Taxonomy" id="1452751"/>
    <lineage>
        <taxon>Bacteria</taxon>
        <taxon>Thermotogati</taxon>
        <taxon>Deinococcota</taxon>
        <taxon>Deinococci</taxon>
        <taxon>Deinococcales</taxon>
        <taxon>Deinococcaceae</taxon>
        <taxon>Deinococcus</taxon>
    </lineage>
</organism>
<name>A0A8H9GNK0_9DEIO</name>
<protein>
    <submittedName>
        <fullName evidence="1">Uncharacterized protein</fullName>
    </submittedName>
</protein>